<proteinExistence type="predicted"/>
<dbReference type="Proteomes" id="UP000606786">
    <property type="component" value="Unassembled WGS sequence"/>
</dbReference>
<evidence type="ECO:0000313" key="1">
    <source>
        <dbReference type="EMBL" id="CAD7003851.1"/>
    </source>
</evidence>
<keyword evidence="2" id="KW-1185">Reference proteome</keyword>
<dbReference type="EMBL" id="CAJHJT010000034">
    <property type="protein sequence ID" value="CAD7003851.1"/>
    <property type="molecule type" value="Genomic_DNA"/>
</dbReference>
<protein>
    <submittedName>
        <fullName evidence="1">(Mediterranean fruit fly) hypothetical protein</fullName>
    </submittedName>
</protein>
<evidence type="ECO:0000313" key="2">
    <source>
        <dbReference type="Proteomes" id="UP000606786"/>
    </source>
</evidence>
<sequence>MNLYLHMQLQIVNLRRRLPLESVIHGCFLHTPLLLNVPYLLHVCRPTNAAHSSQRRILVVVNFIAIVVSVESSPSTPMPSGFLLYNTYEIFNFDVVFGPQRAARRAVVRHRVDKATTKLPSLSRSARSGVSFNIVYKYFTSMTVSEIVFCLHYTVVPTTGIY</sequence>
<accession>A0A811UYY5</accession>
<dbReference type="AlphaFoldDB" id="A0A811UYY5"/>
<organism evidence="1 2">
    <name type="scientific">Ceratitis capitata</name>
    <name type="common">Mediterranean fruit fly</name>
    <name type="synonym">Tephritis capitata</name>
    <dbReference type="NCBI Taxonomy" id="7213"/>
    <lineage>
        <taxon>Eukaryota</taxon>
        <taxon>Metazoa</taxon>
        <taxon>Ecdysozoa</taxon>
        <taxon>Arthropoda</taxon>
        <taxon>Hexapoda</taxon>
        <taxon>Insecta</taxon>
        <taxon>Pterygota</taxon>
        <taxon>Neoptera</taxon>
        <taxon>Endopterygota</taxon>
        <taxon>Diptera</taxon>
        <taxon>Brachycera</taxon>
        <taxon>Muscomorpha</taxon>
        <taxon>Tephritoidea</taxon>
        <taxon>Tephritidae</taxon>
        <taxon>Ceratitis</taxon>
        <taxon>Ceratitis</taxon>
    </lineage>
</organism>
<comment type="caution">
    <text evidence="1">The sequence shown here is derived from an EMBL/GenBank/DDBJ whole genome shotgun (WGS) entry which is preliminary data.</text>
</comment>
<name>A0A811UYY5_CERCA</name>
<gene>
    <name evidence="1" type="ORF">CCAP1982_LOCUS12281</name>
</gene>
<reference evidence="1" key="1">
    <citation type="submission" date="2020-11" db="EMBL/GenBank/DDBJ databases">
        <authorList>
            <person name="Whitehead M."/>
        </authorList>
    </citation>
    <scope>NUCLEOTIDE SEQUENCE</scope>
    <source>
        <strain evidence="1">EGII</strain>
    </source>
</reference>